<evidence type="ECO:0000256" key="1">
    <source>
        <dbReference type="SAM" id="Coils"/>
    </source>
</evidence>
<sequence>MAEFKKTQLLTLILIAALLFLTPFLSSSLRSTYLYFIINLLIISLGVEAGLLSSSPPTKEPEIDLKNPNPNTNTITAIQIMITNAKRVDHFDVSEATKHQEKVRVEEKSVLEDTLKVKKCPSAPTIFFIESKVEEVEELEEKRDEIEEEDLFVKAELRMQREDSWNTIHGFYQNGFN</sequence>
<feature type="coiled-coil region" evidence="1">
    <location>
        <begin position="129"/>
        <end position="156"/>
    </location>
</feature>
<keyword evidence="2" id="KW-1133">Transmembrane helix</keyword>
<name>A0A9Q1JW46_9CARY</name>
<dbReference type="Proteomes" id="UP001153076">
    <property type="component" value="Unassembled WGS sequence"/>
</dbReference>
<keyword evidence="4" id="KW-1185">Reference proteome</keyword>
<comment type="caution">
    <text evidence="3">The sequence shown here is derived from an EMBL/GenBank/DDBJ whole genome shotgun (WGS) entry which is preliminary data.</text>
</comment>
<evidence type="ECO:0000313" key="4">
    <source>
        <dbReference type="Proteomes" id="UP001153076"/>
    </source>
</evidence>
<evidence type="ECO:0008006" key="5">
    <source>
        <dbReference type="Google" id="ProtNLM"/>
    </source>
</evidence>
<evidence type="ECO:0000256" key="2">
    <source>
        <dbReference type="SAM" id="Phobius"/>
    </source>
</evidence>
<evidence type="ECO:0000313" key="3">
    <source>
        <dbReference type="EMBL" id="KAJ8432158.1"/>
    </source>
</evidence>
<reference evidence="3" key="1">
    <citation type="submission" date="2022-04" db="EMBL/GenBank/DDBJ databases">
        <title>Carnegiea gigantea Genome sequencing and assembly v2.</title>
        <authorList>
            <person name="Copetti D."/>
            <person name="Sanderson M.J."/>
            <person name="Burquez A."/>
            <person name="Wojciechowski M.F."/>
        </authorList>
    </citation>
    <scope>NUCLEOTIDE SEQUENCE</scope>
    <source>
        <strain evidence="3">SGP5-SGP5p</strain>
        <tissue evidence="3">Aerial part</tissue>
    </source>
</reference>
<dbReference type="OrthoDB" id="1923900at2759"/>
<dbReference type="PANTHER" id="PTHR36887">
    <property type="entry name" value="OS01G0532300 PROTEIN"/>
    <property type="match status" value="1"/>
</dbReference>
<organism evidence="3 4">
    <name type="scientific">Carnegiea gigantea</name>
    <dbReference type="NCBI Taxonomy" id="171969"/>
    <lineage>
        <taxon>Eukaryota</taxon>
        <taxon>Viridiplantae</taxon>
        <taxon>Streptophyta</taxon>
        <taxon>Embryophyta</taxon>
        <taxon>Tracheophyta</taxon>
        <taxon>Spermatophyta</taxon>
        <taxon>Magnoliopsida</taxon>
        <taxon>eudicotyledons</taxon>
        <taxon>Gunneridae</taxon>
        <taxon>Pentapetalae</taxon>
        <taxon>Caryophyllales</taxon>
        <taxon>Cactineae</taxon>
        <taxon>Cactaceae</taxon>
        <taxon>Cactoideae</taxon>
        <taxon>Echinocereeae</taxon>
        <taxon>Carnegiea</taxon>
    </lineage>
</organism>
<dbReference type="PANTHER" id="PTHR36887:SF1">
    <property type="entry name" value="OS01G0532300 PROTEIN"/>
    <property type="match status" value="1"/>
</dbReference>
<keyword evidence="2" id="KW-0812">Transmembrane</keyword>
<keyword evidence="2" id="KW-0472">Membrane</keyword>
<gene>
    <name evidence="3" type="ORF">Cgig2_006860</name>
</gene>
<protein>
    <recommendedName>
        <fullName evidence="5">DUF4408 domain-containing protein</fullName>
    </recommendedName>
</protein>
<dbReference type="EMBL" id="JAKOGI010000630">
    <property type="protein sequence ID" value="KAJ8432158.1"/>
    <property type="molecule type" value="Genomic_DNA"/>
</dbReference>
<proteinExistence type="predicted"/>
<dbReference type="AlphaFoldDB" id="A0A9Q1JW46"/>
<accession>A0A9Q1JW46</accession>
<keyword evidence="1" id="KW-0175">Coiled coil</keyword>
<feature type="transmembrane region" description="Helical" evidence="2">
    <location>
        <begin position="36"/>
        <end position="53"/>
    </location>
</feature>